<reference evidence="2" key="1">
    <citation type="submission" date="2021-07" db="EMBL/GenBank/DDBJ databases">
        <authorList>
            <person name="Durling M."/>
        </authorList>
    </citation>
    <scope>NUCLEOTIDE SEQUENCE</scope>
</reference>
<proteinExistence type="predicted"/>
<feature type="domain" description="BTB" evidence="1">
    <location>
        <begin position="22"/>
        <end position="124"/>
    </location>
</feature>
<evidence type="ECO:0000313" key="2">
    <source>
        <dbReference type="EMBL" id="CAG8980147.1"/>
    </source>
</evidence>
<dbReference type="InterPro" id="IPR011333">
    <property type="entry name" value="SKP1/BTB/POZ_sf"/>
</dbReference>
<sequence length="336" mass="37753">MTSSTPERAPAPIVFPILGLKPDVHLQVFHQAFHVHSLALKMSSEFFRKYLDSPGKVASTPPINSEFAYKWVTQIDEDGTWSLVSAETLHQTPTAKLAGSPSTHVEAFRTLLQAMYNCPIVIKSPRQLIDLAGLADYYRCLPNLSVAASASLYRSPGIMSGFPNHCLELVDVAAKLRNKILFKECLIYLVRAFHDPMYQRIRDQKLRLFAEQTHRALKSKIAEHHLSTFDVVAMHYNPNRTIESRGYADLGVSSILLAWGTKDQSRRAVLPLLFRELLKKAEPDFPAYAALLKTALQSNLKLNPSARAGEGKFEDTFLCAEISDDMLPWDVNEIAW</sequence>
<evidence type="ECO:0000313" key="3">
    <source>
        <dbReference type="Proteomes" id="UP000701801"/>
    </source>
</evidence>
<dbReference type="InterPro" id="IPR000210">
    <property type="entry name" value="BTB/POZ_dom"/>
</dbReference>
<dbReference type="OrthoDB" id="2129688at2759"/>
<dbReference type="CDD" id="cd18186">
    <property type="entry name" value="BTB_POZ_ZBTB_KLHL-like"/>
    <property type="match status" value="1"/>
</dbReference>
<dbReference type="Gene3D" id="3.30.710.10">
    <property type="entry name" value="Potassium Channel Kv1.1, Chain A"/>
    <property type="match status" value="1"/>
</dbReference>
<dbReference type="Proteomes" id="UP000701801">
    <property type="component" value="Unassembled WGS sequence"/>
</dbReference>
<dbReference type="PROSITE" id="PS50097">
    <property type="entry name" value="BTB"/>
    <property type="match status" value="1"/>
</dbReference>
<organism evidence="2 3">
    <name type="scientific">Hymenoscyphus albidus</name>
    <dbReference type="NCBI Taxonomy" id="595503"/>
    <lineage>
        <taxon>Eukaryota</taxon>
        <taxon>Fungi</taxon>
        <taxon>Dikarya</taxon>
        <taxon>Ascomycota</taxon>
        <taxon>Pezizomycotina</taxon>
        <taxon>Leotiomycetes</taxon>
        <taxon>Helotiales</taxon>
        <taxon>Helotiaceae</taxon>
        <taxon>Hymenoscyphus</taxon>
    </lineage>
</organism>
<dbReference type="EMBL" id="CAJVRM010000362">
    <property type="protein sequence ID" value="CAG8980147.1"/>
    <property type="molecule type" value="Genomic_DNA"/>
</dbReference>
<gene>
    <name evidence="2" type="ORF">HYALB_00013502</name>
</gene>
<keyword evidence="3" id="KW-1185">Reference proteome</keyword>
<protein>
    <recommendedName>
        <fullName evidence="1">BTB domain-containing protein</fullName>
    </recommendedName>
</protein>
<comment type="caution">
    <text evidence="2">The sequence shown here is derived from an EMBL/GenBank/DDBJ whole genome shotgun (WGS) entry which is preliminary data.</text>
</comment>
<dbReference type="SUPFAM" id="SSF54695">
    <property type="entry name" value="POZ domain"/>
    <property type="match status" value="1"/>
</dbReference>
<dbReference type="AlphaFoldDB" id="A0A9N9QA57"/>
<accession>A0A9N9QA57</accession>
<name>A0A9N9QA57_9HELO</name>
<evidence type="ECO:0000259" key="1">
    <source>
        <dbReference type="PROSITE" id="PS50097"/>
    </source>
</evidence>